<reference evidence="4 5" key="1">
    <citation type="submission" date="2019-10" db="EMBL/GenBank/DDBJ databases">
        <title>The Genome Sequence of Clostridium tarantellae Isolated from Fish Brain.</title>
        <authorList>
            <person name="Bano L."/>
            <person name="Kiel M."/>
            <person name="Sales G."/>
            <person name="Doxey A.C."/>
            <person name="Mansfield M.J."/>
            <person name="Schiavone M."/>
            <person name="Rossetto O."/>
            <person name="Pirazzini M."/>
            <person name="Dobrindt U."/>
            <person name="Montecucco C."/>
        </authorList>
    </citation>
    <scope>NUCLEOTIDE SEQUENCE [LARGE SCALE GENOMIC DNA]</scope>
    <source>
        <strain evidence="4 5">DSM 3997</strain>
    </source>
</reference>
<organism evidence="4 5">
    <name type="scientific">Clostridium tarantellae</name>
    <dbReference type="NCBI Taxonomy" id="39493"/>
    <lineage>
        <taxon>Bacteria</taxon>
        <taxon>Bacillati</taxon>
        <taxon>Bacillota</taxon>
        <taxon>Clostridia</taxon>
        <taxon>Eubacteriales</taxon>
        <taxon>Clostridiaceae</taxon>
        <taxon>Clostridium</taxon>
    </lineage>
</organism>
<accession>A0A6I1MJR6</accession>
<dbReference type="SUPFAM" id="SSF88659">
    <property type="entry name" value="Sigma3 and sigma4 domains of RNA polymerase sigma factors"/>
    <property type="match status" value="1"/>
</dbReference>
<dbReference type="Proteomes" id="UP000430345">
    <property type="component" value="Unassembled WGS sequence"/>
</dbReference>
<dbReference type="NCBIfam" id="NF001072">
    <property type="entry name" value="PRK00118.2-2"/>
    <property type="match status" value="1"/>
</dbReference>
<dbReference type="EMBL" id="WHJC01000006">
    <property type="protein sequence ID" value="MPQ42387.1"/>
    <property type="molecule type" value="Genomic_DNA"/>
</dbReference>
<evidence type="ECO:0000256" key="2">
    <source>
        <dbReference type="ARBA" id="ARBA00024764"/>
    </source>
</evidence>
<sequence length="111" mass="13307">MEDRFEISILLDYYDSLLTDKQRNIMSLYYNDDLSLAEIAELNNTSRQAIYDLIKRCYKQLVIYEEKLQLLKKTVIRMEMKDELIKLLDNAYLNKDLINHINKNIEEIINA</sequence>
<keyword evidence="4" id="KW-0238">DNA-binding</keyword>
<dbReference type="PANTHER" id="PTHR40083:SF1">
    <property type="entry name" value="UPF0122 PROTEIN YLXM"/>
    <property type="match status" value="1"/>
</dbReference>
<proteinExistence type="inferred from homology"/>
<dbReference type="InterPro" id="IPR054831">
    <property type="entry name" value="UPF0122_fam_protein"/>
</dbReference>
<dbReference type="GO" id="GO:0003677">
    <property type="term" value="F:DNA binding"/>
    <property type="evidence" value="ECO:0007669"/>
    <property type="project" value="UniProtKB-KW"/>
</dbReference>
<evidence type="ECO:0000256" key="1">
    <source>
        <dbReference type="ARBA" id="ARBA00008720"/>
    </source>
</evidence>
<dbReference type="PANTHER" id="PTHR40083">
    <property type="entry name" value="UPF0122 PROTEIN CBO2450/CLC_2298"/>
    <property type="match status" value="1"/>
</dbReference>
<comment type="caution">
    <text evidence="4">The sequence shown here is derived from an EMBL/GenBank/DDBJ whole genome shotgun (WGS) entry which is preliminary data.</text>
</comment>
<evidence type="ECO:0000256" key="3">
    <source>
        <dbReference type="HAMAP-Rule" id="MF_00245"/>
    </source>
</evidence>
<dbReference type="OrthoDB" id="6392at2"/>
<dbReference type="HAMAP" id="MF_00245">
    <property type="entry name" value="UPF0122"/>
    <property type="match status" value="1"/>
</dbReference>
<comment type="similarity">
    <text evidence="1 3">Belongs to the UPF0122 family.</text>
</comment>
<dbReference type="NCBIfam" id="NF045758">
    <property type="entry name" value="YlxM"/>
    <property type="match status" value="1"/>
</dbReference>
<dbReference type="RefSeq" id="WP_152886966.1">
    <property type="nucleotide sequence ID" value="NZ_WHJC01000006.1"/>
</dbReference>
<dbReference type="Gene3D" id="1.10.10.10">
    <property type="entry name" value="Winged helix-like DNA-binding domain superfamily/Winged helix DNA-binding domain"/>
    <property type="match status" value="1"/>
</dbReference>
<gene>
    <name evidence="4" type="ORF">GBZ86_01220</name>
</gene>
<comment type="function">
    <text evidence="2 3">Might take part in the signal recognition particle (SRP) pathway. This is inferred from the conservation of its genetic proximity to ftsY/ffh. May be a regulatory protein.</text>
</comment>
<dbReference type="Pfam" id="PF04297">
    <property type="entry name" value="UPF0122"/>
    <property type="match status" value="1"/>
</dbReference>
<dbReference type="InterPro" id="IPR013324">
    <property type="entry name" value="RNA_pol_sigma_r3/r4-like"/>
</dbReference>
<evidence type="ECO:0000313" key="4">
    <source>
        <dbReference type="EMBL" id="MPQ42387.1"/>
    </source>
</evidence>
<dbReference type="InterPro" id="IPR007394">
    <property type="entry name" value="UPF0122"/>
</dbReference>
<name>A0A6I1MJR6_9CLOT</name>
<evidence type="ECO:0000313" key="5">
    <source>
        <dbReference type="Proteomes" id="UP000430345"/>
    </source>
</evidence>
<dbReference type="InterPro" id="IPR036388">
    <property type="entry name" value="WH-like_DNA-bd_sf"/>
</dbReference>
<keyword evidence="5" id="KW-1185">Reference proteome</keyword>
<dbReference type="AlphaFoldDB" id="A0A6I1MJR6"/>
<protein>
    <recommendedName>
        <fullName evidence="3">UPF0122 protein GBZ86_01220</fullName>
    </recommendedName>
</protein>